<evidence type="ECO:0000256" key="1">
    <source>
        <dbReference type="SAM" id="MobiDB-lite"/>
    </source>
</evidence>
<proteinExistence type="predicted"/>
<feature type="non-terminal residue" evidence="2">
    <location>
        <position position="1"/>
    </location>
</feature>
<organism evidence="2 3">
    <name type="scientific">Allacma fusca</name>
    <dbReference type="NCBI Taxonomy" id="39272"/>
    <lineage>
        <taxon>Eukaryota</taxon>
        <taxon>Metazoa</taxon>
        <taxon>Ecdysozoa</taxon>
        <taxon>Arthropoda</taxon>
        <taxon>Hexapoda</taxon>
        <taxon>Collembola</taxon>
        <taxon>Symphypleona</taxon>
        <taxon>Sminthuridae</taxon>
        <taxon>Allacma</taxon>
    </lineage>
</organism>
<dbReference type="Proteomes" id="UP000708208">
    <property type="component" value="Unassembled WGS sequence"/>
</dbReference>
<keyword evidence="3" id="KW-1185">Reference proteome</keyword>
<dbReference type="AlphaFoldDB" id="A0A8J2PED4"/>
<name>A0A8J2PED4_9HEXA</name>
<protein>
    <submittedName>
        <fullName evidence="2">Uncharacterized protein</fullName>
    </submittedName>
</protein>
<accession>A0A8J2PED4</accession>
<sequence length="47" mass="5719">MNQKRLDNCRETVWKNQPDDRTTKLQGGNEEKREKQKEDINIKRIPH</sequence>
<reference evidence="2" key="1">
    <citation type="submission" date="2021-06" db="EMBL/GenBank/DDBJ databases">
        <authorList>
            <person name="Hodson N. C."/>
            <person name="Mongue J. A."/>
            <person name="Jaron S. K."/>
        </authorList>
    </citation>
    <scope>NUCLEOTIDE SEQUENCE</scope>
</reference>
<evidence type="ECO:0000313" key="3">
    <source>
        <dbReference type="Proteomes" id="UP000708208"/>
    </source>
</evidence>
<feature type="region of interest" description="Disordered" evidence="1">
    <location>
        <begin position="1"/>
        <end position="47"/>
    </location>
</feature>
<evidence type="ECO:0000313" key="2">
    <source>
        <dbReference type="EMBL" id="CAG7818728.1"/>
    </source>
</evidence>
<gene>
    <name evidence="2" type="ORF">AFUS01_LOCUS29212</name>
</gene>
<comment type="caution">
    <text evidence="2">The sequence shown here is derived from an EMBL/GenBank/DDBJ whole genome shotgun (WGS) entry which is preliminary data.</text>
</comment>
<dbReference type="EMBL" id="CAJVCH010429190">
    <property type="protein sequence ID" value="CAG7818728.1"/>
    <property type="molecule type" value="Genomic_DNA"/>
</dbReference>